<keyword evidence="2" id="KW-1133">Transmembrane helix</keyword>
<gene>
    <name evidence="4" type="ORF">B1199_20515</name>
</gene>
<dbReference type="OrthoDB" id="9798855at2"/>
<dbReference type="GO" id="GO:0003723">
    <property type="term" value="F:RNA binding"/>
    <property type="evidence" value="ECO:0007669"/>
    <property type="project" value="InterPro"/>
</dbReference>
<keyword evidence="2" id="KW-0812">Transmembrane</keyword>
<dbReference type="PROSITE" id="PS50102">
    <property type="entry name" value="RRM"/>
    <property type="match status" value="1"/>
</dbReference>
<feature type="region of interest" description="Disordered" evidence="1">
    <location>
        <begin position="137"/>
        <end position="158"/>
    </location>
</feature>
<proteinExistence type="predicted"/>
<evidence type="ECO:0000313" key="4">
    <source>
        <dbReference type="EMBL" id="OUL56086.1"/>
    </source>
</evidence>
<dbReference type="SUPFAM" id="SSF54928">
    <property type="entry name" value="RNA-binding domain, RBD"/>
    <property type="match status" value="1"/>
</dbReference>
<dbReference type="Pfam" id="PF00076">
    <property type="entry name" value="RRM_1"/>
    <property type="match status" value="1"/>
</dbReference>
<feature type="compositionally biased region" description="Polar residues" evidence="1">
    <location>
        <begin position="147"/>
        <end position="158"/>
    </location>
</feature>
<evidence type="ECO:0000313" key="5">
    <source>
        <dbReference type="Proteomes" id="UP000194841"/>
    </source>
</evidence>
<dbReference type="InterPro" id="IPR000504">
    <property type="entry name" value="RRM_dom"/>
</dbReference>
<dbReference type="InterPro" id="IPR012677">
    <property type="entry name" value="Nucleotide-bd_a/b_plait_sf"/>
</dbReference>
<dbReference type="RefSeq" id="WP_086746003.1">
    <property type="nucleotide sequence ID" value="NZ_MWPV01000008.1"/>
</dbReference>
<protein>
    <submittedName>
        <fullName evidence="4">RNA-binding protein</fullName>
    </submittedName>
</protein>
<feature type="transmembrane region" description="Helical" evidence="2">
    <location>
        <begin position="9"/>
        <end position="30"/>
    </location>
</feature>
<dbReference type="Proteomes" id="UP000194841">
    <property type="component" value="Unassembled WGS sequence"/>
</dbReference>
<dbReference type="InterPro" id="IPR035979">
    <property type="entry name" value="RBD_domain_sf"/>
</dbReference>
<dbReference type="AlphaFoldDB" id="A0A244CL62"/>
<dbReference type="EMBL" id="MWPV01000008">
    <property type="protein sequence ID" value="OUL56086.1"/>
    <property type="molecule type" value="Genomic_DNA"/>
</dbReference>
<keyword evidence="5" id="KW-1185">Reference proteome</keyword>
<feature type="domain" description="RRM" evidence="3">
    <location>
        <begin position="63"/>
        <end position="140"/>
    </location>
</feature>
<organism evidence="4 5">
    <name type="scientific">Pseudoalteromonas ulvae</name>
    <dbReference type="NCBI Taxonomy" id="107327"/>
    <lineage>
        <taxon>Bacteria</taxon>
        <taxon>Pseudomonadati</taxon>
        <taxon>Pseudomonadota</taxon>
        <taxon>Gammaproteobacteria</taxon>
        <taxon>Alteromonadales</taxon>
        <taxon>Pseudoalteromonadaceae</taxon>
        <taxon>Pseudoalteromonas</taxon>
    </lineage>
</organism>
<comment type="caution">
    <text evidence="4">The sequence shown here is derived from an EMBL/GenBank/DDBJ whole genome shotgun (WGS) entry which is preliminary data.</text>
</comment>
<dbReference type="PANTHER" id="PTHR15241">
    <property type="entry name" value="TRANSFORMER-2-RELATED"/>
    <property type="match status" value="1"/>
</dbReference>
<sequence length="158" mass="17364">MNLPNQKSIIVAVVLAVVGFFIAEFVLSTFLSSSVLFAVGLFVGAFIAASLNTPIDEAKVKTKTLYVGNLPYRANEGVVRELFESHGKVFSVRLLKDKNTGKRRGFGFVEVAEKDASTTISALNDFEFQQRTLKVREAKQKSDDNESSFSSETTDQSV</sequence>
<feature type="transmembrane region" description="Helical" evidence="2">
    <location>
        <begin position="36"/>
        <end position="55"/>
    </location>
</feature>
<dbReference type="Gene3D" id="3.30.70.330">
    <property type="match status" value="1"/>
</dbReference>
<reference evidence="4 5" key="1">
    <citation type="submission" date="2017-02" db="EMBL/GenBank/DDBJ databases">
        <title>Pseudoalteromonas ulvae TC14 Genome.</title>
        <authorList>
            <person name="Molmeret M."/>
        </authorList>
    </citation>
    <scope>NUCLEOTIDE SEQUENCE [LARGE SCALE GENOMIC DNA]</scope>
    <source>
        <strain evidence="4">TC14</strain>
    </source>
</reference>
<evidence type="ECO:0000256" key="1">
    <source>
        <dbReference type="SAM" id="MobiDB-lite"/>
    </source>
</evidence>
<keyword evidence="2" id="KW-0472">Membrane</keyword>
<dbReference type="SMART" id="SM00360">
    <property type="entry name" value="RRM"/>
    <property type="match status" value="1"/>
</dbReference>
<evidence type="ECO:0000259" key="3">
    <source>
        <dbReference type="PROSITE" id="PS50102"/>
    </source>
</evidence>
<name>A0A244CL62_PSEDV</name>
<evidence type="ECO:0000256" key="2">
    <source>
        <dbReference type="SAM" id="Phobius"/>
    </source>
</evidence>
<dbReference type="PANTHER" id="PTHR15241:SF304">
    <property type="entry name" value="RRM DOMAIN-CONTAINING PROTEIN"/>
    <property type="match status" value="1"/>
</dbReference>
<accession>A0A244CL62</accession>